<dbReference type="RefSeq" id="WP_150445713.1">
    <property type="nucleotide sequence ID" value="NZ_VYQE01000004.1"/>
</dbReference>
<dbReference type="InterPro" id="IPR006016">
    <property type="entry name" value="UspA"/>
</dbReference>
<dbReference type="PANTHER" id="PTHR46268">
    <property type="entry name" value="STRESS RESPONSE PROTEIN NHAX"/>
    <property type="match status" value="1"/>
</dbReference>
<dbReference type="PRINTS" id="PR01438">
    <property type="entry name" value="UNVRSLSTRESS"/>
</dbReference>
<feature type="domain" description="UspA" evidence="3">
    <location>
        <begin position="159"/>
        <end position="303"/>
    </location>
</feature>
<organism evidence="4 5">
    <name type="scientific">Histidinibacterium aquaticum</name>
    <dbReference type="NCBI Taxonomy" id="2613962"/>
    <lineage>
        <taxon>Bacteria</taxon>
        <taxon>Pseudomonadati</taxon>
        <taxon>Pseudomonadota</taxon>
        <taxon>Alphaproteobacteria</taxon>
        <taxon>Rhodobacterales</taxon>
        <taxon>Paracoccaceae</taxon>
        <taxon>Histidinibacterium</taxon>
    </lineage>
</organism>
<protein>
    <submittedName>
        <fullName evidence="4">Universal stress protein</fullName>
    </submittedName>
</protein>
<dbReference type="InterPro" id="IPR006015">
    <property type="entry name" value="Universal_stress_UspA"/>
</dbReference>
<dbReference type="AlphaFoldDB" id="A0A5J5GEU5"/>
<reference evidence="4 5" key="1">
    <citation type="submission" date="2019-09" db="EMBL/GenBank/DDBJ databases">
        <authorList>
            <person name="Park J.-S."/>
            <person name="Choi H.-J."/>
        </authorList>
    </citation>
    <scope>NUCLEOTIDE SEQUENCE [LARGE SCALE GENOMIC DNA]</scope>
    <source>
        <strain evidence="4 5">176SS1-4</strain>
    </source>
</reference>
<sequence length="327" mass="35529">MIQTPAARPNQLFGHVLACLDRSPLAATVLREAKILAELSEARLSALRVIPSHDPRAEIADPVDWELRRREEVADLLRLSDEAEGMSEVQPIVTCGSALERVEEEARRVGADLLVIGAGIHGTPHRWGLGGTARLLVEAFGGSVLVVPDELAGEPSRPRRIIVPMDGSPSSEVALRYASAIARGRSAELLVLHALPETDAPRDESAFPTRGSFSPKQSENAEHSAEDRIGQLARLMPAHRSGHRFRRLTGTEPRRMLVKAICEERGELVVLSARGSGNDPDLPIGSTAEYLLSRALAPVLLIRQPETRNHQPAESVPRPPAASWQGR</sequence>
<dbReference type="EMBL" id="VYQE01000004">
    <property type="protein sequence ID" value="KAA9006695.1"/>
    <property type="molecule type" value="Genomic_DNA"/>
</dbReference>
<dbReference type="Proteomes" id="UP000326554">
    <property type="component" value="Unassembled WGS sequence"/>
</dbReference>
<evidence type="ECO:0000313" key="4">
    <source>
        <dbReference type="EMBL" id="KAA9006695.1"/>
    </source>
</evidence>
<keyword evidence="5" id="KW-1185">Reference proteome</keyword>
<feature type="domain" description="UspA" evidence="3">
    <location>
        <begin position="14"/>
        <end position="148"/>
    </location>
</feature>
<dbReference type="PANTHER" id="PTHR46268:SF6">
    <property type="entry name" value="UNIVERSAL STRESS PROTEIN UP12"/>
    <property type="match status" value="1"/>
</dbReference>
<evidence type="ECO:0000256" key="1">
    <source>
        <dbReference type="ARBA" id="ARBA00008791"/>
    </source>
</evidence>
<evidence type="ECO:0000256" key="2">
    <source>
        <dbReference type="SAM" id="MobiDB-lite"/>
    </source>
</evidence>
<accession>A0A5J5GEU5</accession>
<evidence type="ECO:0000313" key="5">
    <source>
        <dbReference type="Proteomes" id="UP000326554"/>
    </source>
</evidence>
<dbReference type="Pfam" id="PF00582">
    <property type="entry name" value="Usp"/>
    <property type="match status" value="2"/>
</dbReference>
<comment type="similarity">
    <text evidence="1">Belongs to the universal stress protein A family.</text>
</comment>
<dbReference type="Gene3D" id="3.40.50.620">
    <property type="entry name" value="HUPs"/>
    <property type="match status" value="2"/>
</dbReference>
<name>A0A5J5GEU5_9RHOB</name>
<dbReference type="CDD" id="cd00293">
    <property type="entry name" value="USP-like"/>
    <property type="match status" value="2"/>
</dbReference>
<dbReference type="InterPro" id="IPR014729">
    <property type="entry name" value="Rossmann-like_a/b/a_fold"/>
</dbReference>
<feature type="region of interest" description="Disordered" evidence="2">
    <location>
        <begin position="200"/>
        <end position="226"/>
    </location>
</feature>
<dbReference type="SUPFAM" id="SSF52402">
    <property type="entry name" value="Adenine nucleotide alpha hydrolases-like"/>
    <property type="match status" value="2"/>
</dbReference>
<gene>
    <name evidence="4" type="ORF">F3S47_12995</name>
</gene>
<comment type="caution">
    <text evidence="4">The sequence shown here is derived from an EMBL/GenBank/DDBJ whole genome shotgun (WGS) entry which is preliminary data.</text>
</comment>
<feature type="region of interest" description="Disordered" evidence="2">
    <location>
        <begin position="304"/>
        <end position="327"/>
    </location>
</feature>
<proteinExistence type="inferred from homology"/>
<evidence type="ECO:0000259" key="3">
    <source>
        <dbReference type="Pfam" id="PF00582"/>
    </source>
</evidence>